<reference evidence="1" key="1">
    <citation type="submission" date="2023-08" db="EMBL/GenBank/DDBJ databases">
        <authorList>
            <person name="Audoor S."/>
            <person name="Bilcke G."/>
        </authorList>
    </citation>
    <scope>NUCLEOTIDE SEQUENCE</scope>
</reference>
<dbReference type="Proteomes" id="UP001295423">
    <property type="component" value="Unassembled WGS sequence"/>
</dbReference>
<gene>
    <name evidence="1" type="ORF">CYCCA115_LOCUS4078</name>
</gene>
<organism evidence="1 2">
    <name type="scientific">Cylindrotheca closterium</name>
    <dbReference type="NCBI Taxonomy" id="2856"/>
    <lineage>
        <taxon>Eukaryota</taxon>
        <taxon>Sar</taxon>
        <taxon>Stramenopiles</taxon>
        <taxon>Ochrophyta</taxon>
        <taxon>Bacillariophyta</taxon>
        <taxon>Bacillariophyceae</taxon>
        <taxon>Bacillariophycidae</taxon>
        <taxon>Bacillariales</taxon>
        <taxon>Bacillariaceae</taxon>
        <taxon>Cylindrotheca</taxon>
    </lineage>
</organism>
<dbReference type="EMBL" id="CAKOGP040000370">
    <property type="protein sequence ID" value="CAJ1934739.1"/>
    <property type="molecule type" value="Genomic_DNA"/>
</dbReference>
<keyword evidence="2" id="KW-1185">Reference proteome</keyword>
<proteinExistence type="predicted"/>
<comment type="caution">
    <text evidence="1">The sequence shown here is derived from an EMBL/GenBank/DDBJ whole genome shotgun (WGS) entry which is preliminary data.</text>
</comment>
<evidence type="ECO:0000313" key="2">
    <source>
        <dbReference type="Proteomes" id="UP001295423"/>
    </source>
</evidence>
<accession>A0AAD2CJ71</accession>
<protein>
    <submittedName>
        <fullName evidence="1">Uncharacterized protein</fullName>
    </submittedName>
</protein>
<dbReference type="AlphaFoldDB" id="A0AAD2CJ71"/>
<sequence>MKVDNGPGRNQIEALAQLRNNGIYVFLGVPNTTSVSQETDQNCGVFKSIYRENREKMVNDQNLMQKPTNLSLPVIGILIFGGTDPVTGENHFCSAFDEAFSKEKCLGAWAKVGAAPCTRKCLNSAKVCHQLGDDLDPMATMYKVIQQQNGQHGFTQQKPDKTAPEIEAFLFEYLKTVRQPSLGVPTAQVWSRRPHVFQSANSSQAKLGAQGLLEGLVSHKWKHL</sequence>
<evidence type="ECO:0000313" key="1">
    <source>
        <dbReference type="EMBL" id="CAJ1934739.1"/>
    </source>
</evidence>
<name>A0AAD2CJ71_9STRA</name>